<comment type="caution">
    <text evidence="1">The sequence shown here is derived from an EMBL/GenBank/DDBJ whole genome shotgun (WGS) entry which is preliminary data.</text>
</comment>
<proteinExistence type="predicted"/>
<accession>A0ACB7SN74</accession>
<evidence type="ECO:0000313" key="2">
    <source>
        <dbReference type="Proteomes" id="UP000821845"/>
    </source>
</evidence>
<sequence length="102" mass="11002">MAAETYARTATPGDRSAEHQLRCDARWMGIRSSSRLRNISRVGFRAGVPITTTRCSNLPAKPKARFSDGEAALSQSRRSSTASQLTPNHTQTGGSVRPLTTA</sequence>
<keyword evidence="2" id="KW-1185">Reference proteome</keyword>
<protein>
    <submittedName>
        <fullName evidence="1">Uncharacterized protein</fullName>
    </submittedName>
</protein>
<evidence type="ECO:0000313" key="1">
    <source>
        <dbReference type="EMBL" id="KAH6935223.1"/>
    </source>
</evidence>
<name>A0ACB7SN74_HYAAI</name>
<organism evidence="1 2">
    <name type="scientific">Hyalomma asiaticum</name>
    <name type="common">Tick</name>
    <dbReference type="NCBI Taxonomy" id="266040"/>
    <lineage>
        <taxon>Eukaryota</taxon>
        <taxon>Metazoa</taxon>
        <taxon>Ecdysozoa</taxon>
        <taxon>Arthropoda</taxon>
        <taxon>Chelicerata</taxon>
        <taxon>Arachnida</taxon>
        <taxon>Acari</taxon>
        <taxon>Parasitiformes</taxon>
        <taxon>Ixodida</taxon>
        <taxon>Ixodoidea</taxon>
        <taxon>Ixodidae</taxon>
        <taxon>Hyalomminae</taxon>
        <taxon>Hyalomma</taxon>
    </lineage>
</organism>
<reference evidence="1" key="1">
    <citation type="submission" date="2020-05" db="EMBL/GenBank/DDBJ databases">
        <title>Large-scale comparative analyses of tick genomes elucidate their genetic diversity and vector capacities.</title>
        <authorList>
            <person name="Jia N."/>
            <person name="Wang J."/>
            <person name="Shi W."/>
            <person name="Du L."/>
            <person name="Sun Y."/>
            <person name="Zhan W."/>
            <person name="Jiang J."/>
            <person name="Wang Q."/>
            <person name="Zhang B."/>
            <person name="Ji P."/>
            <person name="Sakyi L.B."/>
            <person name="Cui X."/>
            <person name="Yuan T."/>
            <person name="Jiang B."/>
            <person name="Yang W."/>
            <person name="Lam T.T.-Y."/>
            <person name="Chang Q."/>
            <person name="Ding S."/>
            <person name="Wang X."/>
            <person name="Zhu J."/>
            <person name="Ruan X."/>
            <person name="Zhao L."/>
            <person name="Wei J."/>
            <person name="Que T."/>
            <person name="Du C."/>
            <person name="Cheng J."/>
            <person name="Dai P."/>
            <person name="Han X."/>
            <person name="Huang E."/>
            <person name="Gao Y."/>
            <person name="Liu J."/>
            <person name="Shao H."/>
            <person name="Ye R."/>
            <person name="Li L."/>
            <person name="Wei W."/>
            <person name="Wang X."/>
            <person name="Wang C."/>
            <person name="Yang T."/>
            <person name="Huo Q."/>
            <person name="Li W."/>
            <person name="Guo W."/>
            <person name="Chen H."/>
            <person name="Zhou L."/>
            <person name="Ni X."/>
            <person name="Tian J."/>
            <person name="Zhou Y."/>
            <person name="Sheng Y."/>
            <person name="Liu T."/>
            <person name="Pan Y."/>
            <person name="Xia L."/>
            <person name="Li J."/>
            <person name="Zhao F."/>
            <person name="Cao W."/>
        </authorList>
    </citation>
    <scope>NUCLEOTIDE SEQUENCE</scope>
    <source>
        <strain evidence="1">Hyas-2018</strain>
    </source>
</reference>
<gene>
    <name evidence="1" type="ORF">HPB50_004792</name>
</gene>
<dbReference type="EMBL" id="CM023483">
    <property type="protein sequence ID" value="KAH6935223.1"/>
    <property type="molecule type" value="Genomic_DNA"/>
</dbReference>
<dbReference type="Proteomes" id="UP000821845">
    <property type="component" value="Chromosome 3"/>
</dbReference>